<feature type="compositionally biased region" description="Low complexity" evidence="1">
    <location>
        <begin position="1"/>
        <end position="11"/>
    </location>
</feature>
<dbReference type="PANTHER" id="PTHR30146:SF138">
    <property type="entry name" value="TRANSCRIPTIONAL REGULATORY PROTEIN"/>
    <property type="match status" value="1"/>
</dbReference>
<feature type="region of interest" description="Disordered" evidence="1">
    <location>
        <begin position="1"/>
        <end position="26"/>
    </location>
</feature>
<dbReference type="STRING" id="530584.SAMN05421630_109250"/>
<evidence type="ECO:0000313" key="3">
    <source>
        <dbReference type="Proteomes" id="UP000199494"/>
    </source>
</evidence>
<dbReference type="GO" id="GO:0003700">
    <property type="term" value="F:DNA-binding transcription factor activity"/>
    <property type="evidence" value="ECO:0007669"/>
    <property type="project" value="TreeGrafter"/>
</dbReference>
<dbReference type="Pfam" id="PF13377">
    <property type="entry name" value="Peripla_BP_3"/>
    <property type="match status" value="1"/>
</dbReference>
<dbReference type="Gene3D" id="3.40.50.2300">
    <property type="match status" value="2"/>
</dbReference>
<proteinExistence type="predicted"/>
<dbReference type="PANTHER" id="PTHR30146">
    <property type="entry name" value="LACI-RELATED TRANSCRIPTIONAL REPRESSOR"/>
    <property type="match status" value="1"/>
</dbReference>
<feature type="region of interest" description="Disordered" evidence="1">
    <location>
        <begin position="331"/>
        <end position="352"/>
    </location>
</feature>
<dbReference type="SUPFAM" id="SSF53822">
    <property type="entry name" value="Periplasmic binding protein-like I"/>
    <property type="match status" value="1"/>
</dbReference>
<accession>A0A1G6VHU5</accession>
<dbReference type="PROSITE" id="PS50932">
    <property type="entry name" value="HTH_LACI_2"/>
    <property type="match status" value="1"/>
</dbReference>
<dbReference type="EMBL" id="FMZE01000009">
    <property type="protein sequence ID" value="SDD52953.1"/>
    <property type="molecule type" value="Genomic_DNA"/>
</dbReference>
<dbReference type="Gene3D" id="1.10.260.40">
    <property type="entry name" value="lambda repressor-like DNA-binding domains"/>
    <property type="match status" value="1"/>
</dbReference>
<dbReference type="InterPro" id="IPR028082">
    <property type="entry name" value="Peripla_BP_I"/>
</dbReference>
<reference evidence="2 3" key="1">
    <citation type="submission" date="2016-10" db="EMBL/GenBank/DDBJ databases">
        <authorList>
            <person name="de Groot N.N."/>
        </authorList>
    </citation>
    <scope>NUCLEOTIDE SEQUENCE [LARGE SCALE GENOMIC DNA]</scope>
    <source>
        <strain evidence="2 3">CGMCC 4.5506</strain>
    </source>
</reference>
<dbReference type="CDD" id="cd06267">
    <property type="entry name" value="PBP1_LacI_sugar_binding-like"/>
    <property type="match status" value="1"/>
</dbReference>
<evidence type="ECO:0000313" key="2">
    <source>
        <dbReference type="EMBL" id="SDD52953.1"/>
    </source>
</evidence>
<keyword evidence="3" id="KW-1185">Reference proteome</keyword>
<sequence>MSTGSPTGSPSAGYAARVPQRRKRPTIKDIAEETGLSSAAVSYALRGLQVPPETQRRVREAADRLGYEADPIARALASGRTGTIGVLCSSLEDLWQQGFASTLGRRFLAGTRNALIVDAAADPEREVSLSKYLLDQRVDALVTIPVDPASPHWADAARRTVLVAVGDPLPGAATAAEVVFDNGLAVADALKTLRGEGHTEVLVLTPGPKLRRHRPAEKLVRELARELDVTLRVRTCPNALAGAAEVARAALAERPRPTAAFCLADSIAYGVYDAARDLGIGIPDDLSVMGFDDHPVSRLLTPSLSTYRWDVDIVAEAVVERVGKALDTNRRSKRTLVTPQPRHRDSVSAAKS</sequence>
<dbReference type="AlphaFoldDB" id="A0A1G6VHU5"/>
<dbReference type="InterPro" id="IPR046335">
    <property type="entry name" value="LacI/GalR-like_sensor"/>
</dbReference>
<dbReference type="GO" id="GO:0000976">
    <property type="term" value="F:transcription cis-regulatory region binding"/>
    <property type="evidence" value="ECO:0007669"/>
    <property type="project" value="TreeGrafter"/>
</dbReference>
<dbReference type="SUPFAM" id="SSF47413">
    <property type="entry name" value="lambda repressor-like DNA-binding domains"/>
    <property type="match status" value="1"/>
</dbReference>
<dbReference type="CDD" id="cd01392">
    <property type="entry name" value="HTH_LacI"/>
    <property type="match status" value="1"/>
</dbReference>
<protein>
    <submittedName>
        <fullName evidence="2">LacI family transcriptional regulator</fullName>
    </submittedName>
</protein>
<dbReference type="Pfam" id="PF00356">
    <property type="entry name" value="LacI"/>
    <property type="match status" value="1"/>
</dbReference>
<gene>
    <name evidence="2" type="ORF">SAMN05421630_109250</name>
</gene>
<dbReference type="InterPro" id="IPR000843">
    <property type="entry name" value="HTH_LacI"/>
</dbReference>
<organism evidence="2 3">
    <name type="scientific">Prauserella marina</name>
    <dbReference type="NCBI Taxonomy" id="530584"/>
    <lineage>
        <taxon>Bacteria</taxon>
        <taxon>Bacillati</taxon>
        <taxon>Actinomycetota</taxon>
        <taxon>Actinomycetes</taxon>
        <taxon>Pseudonocardiales</taxon>
        <taxon>Pseudonocardiaceae</taxon>
        <taxon>Prauserella</taxon>
    </lineage>
</organism>
<dbReference type="Proteomes" id="UP000199494">
    <property type="component" value="Unassembled WGS sequence"/>
</dbReference>
<evidence type="ECO:0000256" key="1">
    <source>
        <dbReference type="SAM" id="MobiDB-lite"/>
    </source>
</evidence>
<name>A0A1G6VHU5_9PSEU</name>
<dbReference type="SMART" id="SM00354">
    <property type="entry name" value="HTH_LACI"/>
    <property type="match status" value="1"/>
</dbReference>
<dbReference type="InterPro" id="IPR010982">
    <property type="entry name" value="Lambda_DNA-bd_dom_sf"/>
</dbReference>
<dbReference type="OrthoDB" id="3258243at2"/>